<evidence type="ECO:0000256" key="1">
    <source>
        <dbReference type="ARBA" id="ARBA00009986"/>
    </source>
</evidence>
<dbReference type="FunFam" id="3.40.605.10:FF:000007">
    <property type="entry name" value="NAD/NADP-dependent betaine aldehyde dehydrogenase"/>
    <property type="match status" value="1"/>
</dbReference>
<organism evidence="6 7">
    <name type="scientific">Devosia elaeis</name>
    <dbReference type="NCBI Taxonomy" id="1770058"/>
    <lineage>
        <taxon>Bacteria</taxon>
        <taxon>Pseudomonadati</taxon>
        <taxon>Pseudomonadota</taxon>
        <taxon>Alphaproteobacteria</taxon>
        <taxon>Hyphomicrobiales</taxon>
        <taxon>Devosiaceae</taxon>
        <taxon>Devosia</taxon>
    </lineage>
</organism>
<dbReference type="Gene3D" id="3.40.605.10">
    <property type="entry name" value="Aldehyde Dehydrogenase, Chain A, domain 1"/>
    <property type="match status" value="1"/>
</dbReference>
<proteinExistence type="inferred from homology"/>
<dbReference type="SUPFAM" id="SSF53720">
    <property type="entry name" value="ALDH-like"/>
    <property type="match status" value="1"/>
</dbReference>
<evidence type="ECO:0000256" key="4">
    <source>
        <dbReference type="RuleBase" id="RU003345"/>
    </source>
</evidence>
<feature type="domain" description="Aldehyde dehydrogenase" evidence="5">
    <location>
        <begin position="15"/>
        <end position="470"/>
    </location>
</feature>
<gene>
    <name evidence="6" type="ORF">A3840_17990</name>
</gene>
<evidence type="ECO:0000313" key="6">
    <source>
        <dbReference type="EMBL" id="OAM73527.1"/>
    </source>
</evidence>
<dbReference type="InterPro" id="IPR016162">
    <property type="entry name" value="Ald_DH_N"/>
</dbReference>
<dbReference type="STRING" id="1770058.A3840_17990"/>
<dbReference type="InterPro" id="IPR015590">
    <property type="entry name" value="Aldehyde_DH_dom"/>
</dbReference>
<comment type="caution">
    <text evidence="6">The sequence shown here is derived from an EMBL/GenBank/DDBJ whole genome shotgun (WGS) entry which is preliminary data.</text>
</comment>
<dbReference type="PANTHER" id="PTHR11699">
    <property type="entry name" value="ALDEHYDE DEHYDROGENASE-RELATED"/>
    <property type="match status" value="1"/>
</dbReference>
<dbReference type="GO" id="GO:0016620">
    <property type="term" value="F:oxidoreductase activity, acting on the aldehyde or oxo group of donors, NAD or NADP as acceptor"/>
    <property type="evidence" value="ECO:0007669"/>
    <property type="project" value="InterPro"/>
</dbReference>
<evidence type="ECO:0000313" key="7">
    <source>
        <dbReference type="Proteomes" id="UP000078389"/>
    </source>
</evidence>
<accession>A0A178HL87</accession>
<evidence type="ECO:0000259" key="5">
    <source>
        <dbReference type="Pfam" id="PF00171"/>
    </source>
</evidence>
<dbReference type="EMBL" id="LVVY01000136">
    <property type="protein sequence ID" value="OAM73527.1"/>
    <property type="molecule type" value="Genomic_DNA"/>
</dbReference>
<dbReference type="PROSITE" id="PS00687">
    <property type="entry name" value="ALDEHYDE_DEHYDR_GLU"/>
    <property type="match status" value="1"/>
</dbReference>
<keyword evidence="7" id="KW-1185">Reference proteome</keyword>
<dbReference type="AlphaFoldDB" id="A0A178HL87"/>
<dbReference type="InterPro" id="IPR016160">
    <property type="entry name" value="Ald_DH_CS_CYS"/>
</dbReference>
<sequence length="476" mass="50175">MDALNHIGGRDLADESGRWLESLDPATGKAIGRFAPGSSELAEAAAIAASKAFFGTEWAANPRLRESVLRGFADRMAQDSDQLTELLSLETGKLRHEAAAEIAAAISEARFYAGLARLPQGRSAEIVPGTLSILSREAAGVVAVIVPWNSPVTLLVRSLAPALAAGCTVVVKPASQTAVINRRVLDLLLEESLLPAGVVNIVNELGSVVGQTLVASRNVHAISFTGSTRTGAAIMAAAAPTMKRLSLELGGKSPAIVFPDVNLEKAAEELTFGALAAAGQFCMAASRFLIHEQVACEMQSLLSQRFRSLRVGPASSADSQMGPVIDADNHRRLLGLMAAAPEQGEVLVAGTTKGGGGHFLTPTLVKIDDTRSSLVQNEIFGPIITFETFSDESQALAKAHATDFGLAASVHTLAIDRAHRVARKLRAGTVWINCHRRQFAEAEVGGFGQSGLGRLHGAEALADFMETKHIHLQHSN</sequence>
<dbReference type="Gene3D" id="3.40.309.10">
    <property type="entry name" value="Aldehyde Dehydrogenase, Chain A, domain 2"/>
    <property type="match status" value="1"/>
</dbReference>
<keyword evidence="2 4" id="KW-0560">Oxidoreductase</keyword>
<reference evidence="6 7" key="1">
    <citation type="submission" date="2016-03" db="EMBL/GenBank/DDBJ databases">
        <title>Genome sequencing of Devosia sp. S37.</title>
        <authorList>
            <person name="Mohd Nor M."/>
        </authorList>
    </citation>
    <scope>NUCLEOTIDE SEQUENCE [LARGE SCALE GENOMIC DNA]</scope>
    <source>
        <strain evidence="6 7">S37</strain>
    </source>
</reference>
<dbReference type="InterPro" id="IPR016163">
    <property type="entry name" value="Ald_DH_C"/>
</dbReference>
<dbReference type="RefSeq" id="WP_067460294.1">
    <property type="nucleotide sequence ID" value="NZ_LVVY01000136.1"/>
</dbReference>
<dbReference type="Pfam" id="PF00171">
    <property type="entry name" value="Aldedh"/>
    <property type="match status" value="1"/>
</dbReference>
<dbReference type="PROSITE" id="PS00070">
    <property type="entry name" value="ALDEHYDE_DEHYDR_CYS"/>
    <property type="match status" value="1"/>
</dbReference>
<feature type="active site" evidence="3">
    <location>
        <position position="248"/>
    </location>
</feature>
<dbReference type="InterPro" id="IPR016161">
    <property type="entry name" value="Ald_DH/histidinol_DH"/>
</dbReference>
<dbReference type="OrthoDB" id="9812625at2"/>
<evidence type="ECO:0000256" key="2">
    <source>
        <dbReference type="ARBA" id="ARBA00023002"/>
    </source>
</evidence>
<protein>
    <submittedName>
        <fullName evidence="6">Aldehyde dehydrogenase</fullName>
    </submittedName>
</protein>
<dbReference type="InterPro" id="IPR029510">
    <property type="entry name" value="Ald_DH_CS_GLU"/>
</dbReference>
<name>A0A178HL87_9HYPH</name>
<evidence type="ECO:0000256" key="3">
    <source>
        <dbReference type="PROSITE-ProRule" id="PRU10007"/>
    </source>
</evidence>
<comment type="similarity">
    <text evidence="1 4">Belongs to the aldehyde dehydrogenase family.</text>
</comment>
<dbReference type="Proteomes" id="UP000078389">
    <property type="component" value="Unassembled WGS sequence"/>
</dbReference>